<evidence type="ECO:0000256" key="1">
    <source>
        <dbReference type="SAM" id="Phobius"/>
    </source>
</evidence>
<keyword evidence="4" id="KW-1185">Reference proteome</keyword>
<evidence type="ECO:0000313" key="4">
    <source>
        <dbReference type="Proteomes" id="UP001519272"/>
    </source>
</evidence>
<dbReference type="EMBL" id="JAGGKG010000021">
    <property type="protein sequence ID" value="MBP1907024.1"/>
    <property type="molecule type" value="Genomic_DNA"/>
</dbReference>
<accession>A0ABS4FWR8</accession>
<feature type="transmembrane region" description="Helical" evidence="1">
    <location>
        <begin position="40"/>
        <end position="61"/>
    </location>
</feature>
<keyword evidence="1" id="KW-1133">Transmembrane helix</keyword>
<dbReference type="Gene3D" id="3.10.350.10">
    <property type="entry name" value="LysM domain"/>
    <property type="match status" value="1"/>
</dbReference>
<protein>
    <submittedName>
        <fullName evidence="3">LysM repeat protein</fullName>
    </submittedName>
</protein>
<keyword evidence="1" id="KW-0472">Membrane</keyword>
<sequence length="127" mass="14314">MLKYSSYQSIYTLPASQDNSSTKISNYATKISGIKGFKKVWRVLGITILFMLICTVAVKAFESPDRANNIEKEMVIIQAGDTLWQLATQYKPEKWDTRAFIQVIQKANNMKNSVIHAGEVIAIPILD</sequence>
<evidence type="ECO:0000259" key="2">
    <source>
        <dbReference type="PROSITE" id="PS51782"/>
    </source>
</evidence>
<feature type="domain" description="LysM" evidence="2">
    <location>
        <begin position="73"/>
        <end position="123"/>
    </location>
</feature>
<comment type="caution">
    <text evidence="3">The sequence shown here is derived from an EMBL/GenBank/DDBJ whole genome shotgun (WGS) entry which is preliminary data.</text>
</comment>
<proteinExistence type="predicted"/>
<dbReference type="SMART" id="SM00257">
    <property type="entry name" value="LysM"/>
    <property type="match status" value="1"/>
</dbReference>
<dbReference type="Proteomes" id="UP001519272">
    <property type="component" value="Unassembled WGS sequence"/>
</dbReference>
<dbReference type="InterPro" id="IPR018392">
    <property type="entry name" value="LysM"/>
</dbReference>
<dbReference type="InterPro" id="IPR036779">
    <property type="entry name" value="LysM_dom_sf"/>
</dbReference>
<keyword evidence="1" id="KW-0812">Transmembrane</keyword>
<dbReference type="SUPFAM" id="SSF54106">
    <property type="entry name" value="LysM domain"/>
    <property type="match status" value="1"/>
</dbReference>
<reference evidence="3 4" key="1">
    <citation type="submission" date="2021-03" db="EMBL/GenBank/DDBJ databases">
        <title>Genomic Encyclopedia of Type Strains, Phase IV (KMG-IV): sequencing the most valuable type-strain genomes for metagenomic binning, comparative biology and taxonomic classification.</title>
        <authorList>
            <person name="Goeker M."/>
        </authorList>
    </citation>
    <scope>NUCLEOTIDE SEQUENCE [LARGE SCALE GENOMIC DNA]</scope>
    <source>
        <strain evidence="3 4">DSM 14349</strain>
    </source>
</reference>
<dbReference type="RefSeq" id="WP_210090614.1">
    <property type="nucleotide sequence ID" value="NZ_JAGGKG010000021.1"/>
</dbReference>
<dbReference type="PROSITE" id="PS51782">
    <property type="entry name" value="LYSM"/>
    <property type="match status" value="1"/>
</dbReference>
<name>A0ABS4FWR8_9BACL</name>
<dbReference type="CDD" id="cd00118">
    <property type="entry name" value="LysM"/>
    <property type="match status" value="1"/>
</dbReference>
<evidence type="ECO:0000313" key="3">
    <source>
        <dbReference type="EMBL" id="MBP1907024.1"/>
    </source>
</evidence>
<organism evidence="3 4">
    <name type="scientific">Paenibacillus turicensis</name>
    <dbReference type="NCBI Taxonomy" id="160487"/>
    <lineage>
        <taxon>Bacteria</taxon>
        <taxon>Bacillati</taxon>
        <taxon>Bacillota</taxon>
        <taxon>Bacilli</taxon>
        <taxon>Bacillales</taxon>
        <taxon>Paenibacillaceae</taxon>
        <taxon>Paenibacillus</taxon>
    </lineage>
</organism>
<gene>
    <name evidence="3" type="ORF">J2Z32_003689</name>
</gene>
<dbReference type="Pfam" id="PF01476">
    <property type="entry name" value="LysM"/>
    <property type="match status" value="1"/>
</dbReference>